<dbReference type="EMBL" id="AY170316">
    <property type="protein sequence ID" value="AAO12332.1"/>
    <property type="molecule type" value="Genomic_DNA"/>
</dbReference>
<protein>
    <submittedName>
        <fullName evidence="1">Uncharacterized protein</fullName>
    </submittedName>
</protein>
<keyword evidence="2" id="KW-1185">Reference proteome</keyword>
<sequence length="80" mass="8897">MSEDIGQQDLDQCMKFFNRPIPDVVSETANSFSYLRTVDSQIQKLDLLCLIFDLIGTECVQEITKLAGCSASQGCQDCLD</sequence>
<organism evidence="1 2">
    <name type="scientific">Suid gammaherpesvirus 5</name>
    <dbReference type="NCBI Taxonomy" id="1960251"/>
    <lineage>
        <taxon>Viruses</taxon>
        <taxon>Duplodnaviria</taxon>
        <taxon>Heunggongvirae</taxon>
        <taxon>Peploviricota</taxon>
        <taxon>Herviviricetes</taxon>
        <taxon>Herpesvirales</taxon>
        <taxon>Orthoherpesviridae</taxon>
        <taxon>Gammaherpesvirinae</taxon>
        <taxon>Macavirus</taxon>
        <taxon>Macavirus suidgamma5</taxon>
    </lineage>
</organism>
<dbReference type="RefSeq" id="YP_010085977.1">
    <property type="nucleotide sequence ID" value="NC_055234.1"/>
</dbReference>
<dbReference type="InterPro" id="IPR008002">
    <property type="entry name" value="Herpes_Orf30"/>
</dbReference>
<proteinExistence type="predicted"/>
<name>Q8B3Z2_9GAMA</name>
<reference evidence="1 2" key="1">
    <citation type="journal article" date="2003" name="Virology">
        <title>A novel porcine gammaherpesvirus.</title>
        <authorList>
            <person name="Chmielewicz B."/>
            <person name="Goltz M."/>
            <person name="Franz T."/>
            <person name="Bauer C."/>
            <person name="Brema S."/>
            <person name="Ellerbrok H."/>
            <person name="Beckmann S."/>
            <person name="Rziha H.J."/>
            <person name="Lahrmann K.H."/>
            <person name="Romero C."/>
            <person name="Ehlers B."/>
        </authorList>
    </citation>
    <scope>NUCLEOTIDE SEQUENCE [LARGE SCALE GENOMIC DNA]</scope>
    <source>
        <strain evidence="1">489</strain>
    </source>
</reference>
<dbReference type="Pfam" id="PF05338">
    <property type="entry name" value="DUF717"/>
    <property type="match status" value="1"/>
</dbReference>
<evidence type="ECO:0000313" key="1">
    <source>
        <dbReference type="EMBL" id="AAO12332.1"/>
    </source>
</evidence>
<dbReference type="Proteomes" id="UP000325694">
    <property type="component" value="Segment"/>
</dbReference>
<evidence type="ECO:0000313" key="2">
    <source>
        <dbReference type="Proteomes" id="UP000325694"/>
    </source>
</evidence>
<accession>Q8B3Z2</accession>
<dbReference type="KEGG" id="vg:65101061"/>
<dbReference type="GeneID" id="65101061"/>